<dbReference type="InterPro" id="IPR050312">
    <property type="entry name" value="IolE/XylAMocC-like"/>
</dbReference>
<dbReference type="Pfam" id="PF01261">
    <property type="entry name" value="AP_endonuc_2"/>
    <property type="match status" value="1"/>
</dbReference>
<name>A0A6J4H7I7_9SPHI</name>
<evidence type="ECO:0000256" key="1">
    <source>
        <dbReference type="SAM" id="SignalP"/>
    </source>
</evidence>
<protein>
    <submittedName>
        <fullName evidence="3">Inosose dehydratase</fullName>
        <ecNumber evidence="3">4.2.1.44</ecNumber>
    </submittedName>
</protein>
<sequence length="308" mass="34048">MFADPISRRKFLIRSGAFAVAAPVFAQALAQNKAKKLYNIGCSAITWGGNDAQAIQDIASLGLRGIQLRANSYKDYKDKPDELKALLAQHKLQLGMFSSGNVNLDVPDAQAQLETHVNHARFVKTLGGKAIQLTNSSRPKDRMPTPEELKKYAQLMNEVGKRTADLGVQAAYHNHMHQLGETPEEVDAIVQALDPRYVKLLLDVAHYWQGGGDPAKAVRQYKGVLYAMHLKDVARPHPEKTDDPKSYQFVELGQGKLDLPAVFAAMDEVKFKGWGIIELDGVPDKSRTALQCNRTSVEYLAQKIGLKS</sequence>
<dbReference type="SUPFAM" id="SSF51658">
    <property type="entry name" value="Xylose isomerase-like"/>
    <property type="match status" value="1"/>
</dbReference>
<dbReference type="EC" id="4.2.1.44" evidence="3"/>
<feature type="domain" description="Xylose isomerase-like TIM barrel" evidence="2">
    <location>
        <begin position="56"/>
        <end position="287"/>
    </location>
</feature>
<dbReference type="InterPro" id="IPR013022">
    <property type="entry name" value="Xyl_isomerase-like_TIM-brl"/>
</dbReference>
<keyword evidence="3" id="KW-0456">Lyase</keyword>
<dbReference type="EMBL" id="CADCTQ010000020">
    <property type="protein sequence ID" value="CAA9216336.1"/>
    <property type="molecule type" value="Genomic_DNA"/>
</dbReference>
<reference evidence="3" key="1">
    <citation type="submission" date="2020-02" db="EMBL/GenBank/DDBJ databases">
        <authorList>
            <person name="Meier V. D."/>
        </authorList>
    </citation>
    <scope>NUCLEOTIDE SEQUENCE</scope>
    <source>
        <strain evidence="3">AVDCRST_MAG56</strain>
    </source>
</reference>
<keyword evidence="1" id="KW-0732">Signal</keyword>
<dbReference type="PROSITE" id="PS51318">
    <property type="entry name" value="TAT"/>
    <property type="match status" value="1"/>
</dbReference>
<evidence type="ECO:0000313" key="3">
    <source>
        <dbReference type="EMBL" id="CAA9216336.1"/>
    </source>
</evidence>
<dbReference type="PANTHER" id="PTHR12110:SF41">
    <property type="entry name" value="INOSOSE DEHYDRATASE"/>
    <property type="match status" value="1"/>
</dbReference>
<dbReference type="PANTHER" id="PTHR12110">
    <property type="entry name" value="HYDROXYPYRUVATE ISOMERASE"/>
    <property type="match status" value="1"/>
</dbReference>
<gene>
    <name evidence="3" type="ORF">AVDCRST_MAG56-194</name>
</gene>
<feature type="chain" id="PRO_5027110827" evidence="1">
    <location>
        <begin position="27"/>
        <end position="308"/>
    </location>
</feature>
<accession>A0A6J4H7I7</accession>
<evidence type="ECO:0000259" key="2">
    <source>
        <dbReference type="Pfam" id="PF01261"/>
    </source>
</evidence>
<dbReference type="InterPro" id="IPR036237">
    <property type="entry name" value="Xyl_isomerase-like_sf"/>
</dbReference>
<dbReference type="Gene3D" id="3.20.20.150">
    <property type="entry name" value="Divalent-metal-dependent TIM barrel enzymes"/>
    <property type="match status" value="1"/>
</dbReference>
<proteinExistence type="predicted"/>
<dbReference type="GO" id="GO:0050114">
    <property type="term" value="F:myo-inosose-2 dehydratase activity"/>
    <property type="evidence" value="ECO:0007669"/>
    <property type="project" value="UniProtKB-EC"/>
</dbReference>
<organism evidence="3">
    <name type="scientific">uncultured Cytophagales bacterium</name>
    <dbReference type="NCBI Taxonomy" id="158755"/>
    <lineage>
        <taxon>Bacteria</taxon>
        <taxon>Pseudomonadati</taxon>
        <taxon>Bacteroidota</taxon>
        <taxon>Sphingobacteriia</taxon>
        <taxon>Sphingobacteriales</taxon>
        <taxon>environmental samples</taxon>
    </lineage>
</organism>
<dbReference type="AlphaFoldDB" id="A0A6J4H7I7"/>
<dbReference type="InterPro" id="IPR006311">
    <property type="entry name" value="TAT_signal"/>
</dbReference>
<feature type="signal peptide" evidence="1">
    <location>
        <begin position="1"/>
        <end position="26"/>
    </location>
</feature>